<proteinExistence type="predicted"/>
<evidence type="ECO:0000313" key="1">
    <source>
        <dbReference type="EMBL" id="CAA2983469.1"/>
    </source>
</evidence>
<comment type="caution">
    <text evidence="1">The sequence shown here is derived from an EMBL/GenBank/DDBJ whole genome shotgun (WGS) entry which is preliminary data.</text>
</comment>
<dbReference type="EMBL" id="CACTIH010003732">
    <property type="protein sequence ID" value="CAA2983469.1"/>
    <property type="molecule type" value="Genomic_DNA"/>
</dbReference>
<accession>A0A8S0RX01</accession>
<name>A0A8S0RX01_OLEEU</name>
<sequence>MDSMETCRPLRSQEGTQYDQYPKLSNGAIAIVLTVMQVVWCPKRQIPKFLF</sequence>
<reference evidence="1 2" key="1">
    <citation type="submission" date="2019-12" db="EMBL/GenBank/DDBJ databases">
        <authorList>
            <person name="Alioto T."/>
            <person name="Alioto T."/>
            <person name="Gomez Garrido J."/>
        </authorList>
    </citation>
    <scope>NUCLEOTIDE SEQUENCE [LARGE SCALE GENOMIC DNA]</scope>
</reference>
<dbReference type="Proteomes" id="UP000594638">
    <property type="component" value="Unassembled WGS sequence"/>
</dbReference>
<dbReference type="Gramene" id="OE9A073321T1">
    <property type="protein sequence ID" value="OE9A073321C1"/>
    <property type="gene ID" value="OE9A073321"/>
</dbReference>
<evidence type="ECO:0000313" key="2">
    <source>
        <dbReference type="Proteomes" id="UP000594638"/>
    </source>
</evidence>
<gene>
    <name evidence="1" type="ORF">OLEA9_A073321</name>
</gene>
<dbReference type="AlphaFoldDB" id="A0A8S0RX01"/>
<protein>
    <submittedName>
        <fullName evidence="1">Uncharacterized protein</fullName>
    </submittedName>
</protein>
<organism evidence="1 2">
    <name type="scientific">Olea europaea subsp. europaea</name>
    <dbReference type="NCBI Taxonomy" id="158383"/>
    <lineage>
        <taxon>Eukaryota</taxon>
        <taxon>Viridiplantae</taxon>
        <taxon>Streptophyta</taxon>
        <taxon>Embryophyta</taxon>
        <taxon>Tracheophyta</taxon>
        <taxon>Spermatophyta</taxon>
        <taxon>Magnoliopsida</taxon>
        <taxon>eudicotyledons</taxon>
        <taxon>Gunneridae</taxon>
        <taxon>Pentapetalae</taxon>
        <taxon>asterids</taxon>
        <taxon>lamiids</taxon>
        <taxon>Lamiales</taxon>
        <taxon>Oleaceae</taxon>
        <taxon>Oleeae</taxon>
        <taxon>Olea</taxon>
    </lineage>
</organism>
<keyword evidence="2" id="KW-1185">Reference proteome</keyword>